<evidence type="ECO:0000256" key="1">
    <source>
        <dbReference type="SAM" id="SignalP"/>
    </source>
</evidence>
<sequence length="117" mass="11948">MRFAHSFLLAACVSAIPALASDAAGLSVSVAFSSVKAFPTDCICEAEIKDLATDRVLAAPKVVFRKGSTGRATIGDTRGSTTFEVAINEAGTSGTYTVTYSQGGKVVAAQKGSIAIQ</sequence>
<accession>A0A936K689</accession>
<reference evidence="2 3" key="1">
    <citation type="submission" date="2020-10" db="EMBL/GenBank/DDBJ databases">
        <title>Connecting structure to function with the recovery of over 1000 high-quality activated sludge metagenome-assembled genomes encoding full-length rRNA genes using long-read sequencing.</title>
        <authorList>
            <person name="Singleton C.M."/>
            <person name="Petriglieri F."/>
            <person name="Kristensen J.M."/>
            <person name="Kirkegaard R.H."/>
            <person name="Michaelsen T.Y."/>
            <person name="Andersen M.H."/>
            <person name="Karst S.M."/>
            <person name="Dueholm M.S."/>
            <person name="Nielsen P.H."/>
            <person name="Albertsen M."/>
        </authorList>
    </citation>
    <scope>NUCLEOTIDE SEQUENCE [LARGE SCALE GENOMIC DNA]</scope>
    <source>
        <strain evidence="2">OdNE_18-Q3-R46-58_MAXAC.008</strain>
    </source>
</reference>
<dbReference type="Proteomes" id="UP000709959">
    <property type="component" value="Unassembled WGS sequence"/>
</dbReference>
<proteinExistence type="predicted"/>
<evidence type="ECO:0000313" key="3">
    <source>
        <dbReference type="Proteomes" id="UP000709959"/>
    </source>
</evidence>
<dbReference type="EMBL" id="JADKCH010000002">
    <property type="protein sequence ID" value="MBK8571925.1"/>
    <property type="molecule type" value="Genomic_DNA"/>
</dbReference>
<evidence type="ECO:0000313" key="2">
    <source>
        <dbReference type="EMBL" id="MBK8571925.1"/>
    </source>
</evidence>
<dbReference type="AlphaFoldDB" id="A0A936K689"/>
<keyword evidence="1" id="KW-0732">Signal</keyword>
<organism evidence="2 3">
    <name type="scientific">Candidatus Geothrix odensensis</name>
    <dbReference type="NCBI Taxonomy" id="2954440"/>
    <lineage>
        <taxon>Bacteria</taxon>
        <taxon>Pseudomonadati</taxon>
        <taxon>Acidobacteriota</taxon>
        <taxon>Holophagae</taxon>
        <taxon>Holophagales</taxon>
        <taxon>Holophagaceae</taxon>
        <taxon>Geothrix</taxon>
    </lineage>
</organism>
<feature type="signal peptide" evidence="1">
    <location>
        <begin position="1"/>
        <end position="20"/>
    </location>
</feature>
<gene>
    <name evidence="2" type="ORF">IPN91_04605</name>
</gene>
<feature type="chain" id="PRO_5038058780" evidence="1">
    <location>
        <begin position="21"/>
        <end position="117"/>
    </location>
</feature>
<comment type="caution">
    <text evidence="2">The sequence shown here is derived from an EMBL/GenBank/DDBJ whole genome shotgun (WGS) entry which is preliminary data.</text>
</comment>
<name>A0A936K689_9BACT</name>
<protein>
    <submittedName>
        <fullName evidence="2">Uncharacterized protein</fullName>
    </submittedName>
</protein>